<keyword evidence="1" id="KW-0812">Transmembrane</keyword>
<keyword evidence="1" id="KW-0472">Membrane</keyword>
<sequence length="79" mass="8927">MIKKYWKHGLVALQLVLWIVAAYAVVSPFGTWLPNKPNWVDFWVLVIFGGLAAWIGGKIMGYDKEDPKNPKPPKNGKFA</sequence>
<evidence type="ECO:0000313" key="3">
    <source>
        <dbReference type="Proteomes" id="UP000225448"/>
    </source>
</evidence>
<name>A0A1Y0SZU8_9CAUD</name>
<evidence type="ECO:0000313" key="2">
    <source>
        <dbReference type="EMBL" id="ARV77059.1"/>
    </source>
</evidence>
<organism evidence="2 3">
    <name type="scientific">Pseudomonas phage Phabio</name>
    <dbReference type="NCBI Taxonomy" id="2006668"/>
    <lineage>
        <taxon>Viruses</taxon>
        <taxon>Duplodnaviria</taxon>
        <taxon>Heunggongvirae</taxon>
        <taxon>Uroviricota</taxon>
        <taxon>Caudoviricetes</taxon>
        <taxon>Chimalliviridae</taxon>
        <taxon>Phabiovirus</taxon>
        <taxon>Phabiovirus phabio</taxon>
    </lineage>
</organism>
<accession>A0A1Y0SZU8</accession>
<keyword evidence="3" id="KW-1185">Reference proteome</keyword>
<feature type="transmembrane region" description="Helical" evidence="1">
    <location>
        <begin position="40"/>
        <end position="61"/>
    </location>
</feature>
<dbReference type="Proteomes" id="UP000225448">
    <property type="component" value="Segment"/>
</dbReference>
<proteinExistence type="predicted"/>
<evidence type="ECO:0000256" key="1">
    <source>
        <dbReference type="SAM" id="Phobius"/>
    </source>
</evidence>
<gene>
    <name evidence="2" type="ORF">PHABIO_428</name>
</gene>
<keyword evidence="1" id="KW-1133">Transmembrane helix</keyword>
<dbReference type="EMBL" id="MF042360">
    <property type="protein sequence ID" value="ARV77059.1"/>
    <property type="molecule type" value="Genomic_DNA"/>
</dbReference>
<protein>
    <submittedName>
        <fullName evidence="2">Uncharacterized protein</fullName>
    </submittedName>
</protein>
<reference evidence="2 3" key="1">
    <citation type="submission" date="2017-05" db="EMBL/GenBank/DDBJ databases">
        <authorList>
            <person name="Song R."/>
            <person name="Chenine A.L."/>
            <person name="Ruprecht R.M."/>
        </authorList>
    </citation>
    <scope>NUCLEOTIDE SEQUENCE [LARGE SCALE GENOMIC DNA]</scope>
</reference>